<dbReference type="OrthoDB" id="2663723at2"/>
<dbReference type="GO" id="GO:0005886">
    <property type="term" value="C:plasma membrane"/>
    <property type="evidence" value="ECO:0007669"/>
    <property type="project" value="UniProtKB-SubCell"/>
</dbReference>
<evidence type="ECO:0000256" key="3">
    <source>
        <dbReference type="ARBA" id="ARBA00022692"/>
    </source>
</evidence>
<dbReference type="InterPro" id="IPR005598">
    <property type="entry name" value="ATP_synth_I"/>
</dbReference>
<dbReference type="Pfam" id="PF03899">
    <property type="entry name" value="ATP-synt_I"/>
    <property type="match status" value="1"/>
</dbReference>
<dbReference type="AlphaFoldDB" id="A0A229NWE2"/>
<evidence type="ECO:0000256" key="2">
    <source>
        <dbReference type="ARBA" id="ARBA00022475"/>
    </source>
</evidence>
<evidence type="ECO:0008006" key="9">
    <source>
        <dbReference type="Google" id="ProtNLM"/>
    </source>
</evidence>
<gene>
    <name evidence="7" type="ORF">CGZ75_14510</name>
</gene>
<dbReference type="RefSeq" id="WP_089525000.1">
    <property type="nucleotide sequence ID" value="NZ_NMUQ01000002.1"/>
</dbReference>
<feature type="transmembrane region" description="Helical" evidence="6">
    <location>
        <begin position="7"/>
        <end position="26"/>
    </location>
</feature>
<dbReference type="PANTHER" id="PTHR40035">
    <property type="entry name" value="ATP SYNTHASE PROTEIN I"/>
    <property type="match status" value="1"/>
</dbReference>
<organism evidence="7 8">
    <name type="scientific">Paenibacillus herberti</name>
    <dbReference type="NCBI Taxonomy" id="1619309"/>
    <lineage>
        <taxon>Bacteria</taxon>
        <taxon>Bacillati</taxon>
        <taxon>Bacillota</taxon>
        <taxon>Bacilli</taxon>
        <taxon>Bacillales</taxon>
        <taxon>Paenibacillaceae</taxon>
        <taxon>Paenibacillus</taxon>
    </lineage>
</organism>
<dbReference type="InterPro" id="IPR039072">
    <property type="entry name" value="ATP_synth_I_Bacilli"/>
</dbReference>
<dbReference type="PANTHER" id="PTHR40035:SF1">
    <property type="entry name" value="ATP SYNTHASE PROTEIN I"/>
    <property type="match status" value="1"/>
</dbReference>
<keyword evidence="4 6" id="KW-1133">Transmembrane helix</keyword>
<reference evidence="7 8" key="1">
    <citation type="submission" date="2017-07" db="EMBL/GenBank/DDBJ databases">
        <title>Paenibacillus herberti R33 genome sequencing and assembly.</title>
        <authorList>
            <person name="Su W."/>
        </authorList>
    </citation>
    <scope>NUCLEOTIDE SEQUENCE [LARGE SCALE GENOMIC DNA]</scope>
    <source>
        <strain evidence="7 8">R33</strain>
    </source>
</reference>
<keyword evidence="8" id="KW-1185">Reference proteome</keyword>
<protein>
    <recommendedName>
        <fullName evidence="9">ATP synthase subunit I</fullName>
    </recommendedName>
</protein>
<evidence type="ECO:0000256" key="6">
    <source>
        <dbReference type="SAM" id="Phobius"/>
    </source>
</evidence>
<feature type="transmembrane region" description="Helical" evidence="6">
    <location>
        <begin position="32"/>
        <end position="50"/>
    </location>
</feature>
<evidence type="ECO:0000256" key="5">
    <source>
        <dbReference type="ARBA" id="ARBA00023136"/>
    </source>
</evidence>
<dbReference type="Proteomes" id="UP000215145">
    <property type="component" value="Unassembled WGS sequence"/>
</dbReference>
<keyword evidence="3 6" id="KW-0812">Transmembrane</keyword>
<evidence type="ECO:0000313" key="8">
    <source>
        <dbReference type="Proteomes" id="UP000215145"/>
    </source>
</evidence>
<comment type="caution">
    <text evidence="7">The sequence shown here is derived from an EMBL/GenBank/DDBJ whole genome shotgun (WGS) entry which is preliminary data.</text>
</comment>
<keyword evidence="2" id="KW-1003">Cell membrane</keyword>
<evidence type="ECO:0000256" key="1">
    <source>
        <dbReference type="ARBA" id="ARBA00004651"/>
    </source>
</evidence>
<accession>A0A229NWE2</accession>
<name>A0A229NWE2_9BACL</name>
<comment type="subcellular location">
    <subcellularLocation>
        <location evidence="1">Cell membrane</location>
        <topology evidence="1">Multi-pass membrane protein</topology>
    </subcellularLocation>
</comment>
<evidence type="ECO:0000313" key="7">
    <source>
        <dbReference type="EMBL" id="OXM14178.1"/>
    </source>
</evidence>
<feature type="transmembrane region" description="Helical" evidence="6">
    <location>
        <begin position="96"/>
        <end position="118"/>
    </location>
</feature>
<feature type="transmembrane region" description="Helical" evidence="6">
    <location>
        <begin position="71"/>
        <end position="90"/>
    </location>
</feature>
<sequence length="126" mass="13835">MNEVLKMTKSAILLLLALCLLLWALLPDWRTVAVGCMLGIAAGSFNTVLLRRRVEWIGVMAQGDKPKKASVGMAGRLAMVLLAVMIAYRYPEYVSLPATLASCFAVPFVILVCAFFMLRRQRSGKG</sequence>
<evidence type="ECO:0000256" key="4">
    <source>
        <dbReference type="ARBA" id="ARBA00022989"/>
    </source>
</evidence>
<dbReference type="EMBL" id="NMUQ01000002">
    <property type="protein sequence ID" value="OXM14178.1"/>
    <property type="molecule type" value="Genomic_DNA"/>
</dbReference>
<keyword evidence="5 6" id="KW-0472">Membrane</keyword>
<proteinExistence type="predicted"/>